<evidence type="ECO:0000313" key="2">
    <source>
        <dbReference type="Proteomes" id="UP000655044"/>
    </source>
</evidence>
<comment type="caution">
    <text evidence="1">The sequence shown here is derived from an EMBL/GenBank/DDBJ whole genome shotgun (WGS) entry which is preliminary data.</text>
</comment>
<proteinExistence type="predicted"/>
<dbReference type="Gene3D" id="3.40.50.150">
    <property type="entry name" value="Vaccinia Virus protein VP39"/>
    <property type="match status" value="1"/>
</dbReference>
<evidence type="ECO:0008006" key="3">
    <source>
        <dbReference type="Google" id="ProtNLM"/>
    </source>
</evidence>
<dbReference type="EMBL" id="BOOI01000048">
    <property type="protein sequence ID" value="GIH86693.1"/>
    <property type="molecule type" value="Genomic_DNA"/>
</dbReference>
<organism evidence="1 2">
    <name type="scientific">Planobispora rosea</name>
    <dbReference type="NCBI Taxonomy" id="35762"/>
    <lineage>
        <taxon>Bacteria</taxon>
        <taxon>Bacillati</taxon>
        <taxon>Actinomycetota</taxon>
        <taxon>Actinomycetes</taxon>
        <taxon>Streptosporangiales</taxon>
        <taxon>Streptosporangiaceae</taxon>
        <taxon>Planobispora</taxon>
    </lineage>
</organism>
<evidence type="ECO:0000313" key="1">
    <source>
        <dbReference type="EMBL" id="GIH86693.1"/>
    </source>
</evidence>
<reference evidence="1" key="1">
    <citation type="submission" date="2021-01" db="EMBL/GenBank/DDBJ databases">
        <title>Whole genome shotgun sequence of Planobispora rosea NBRC 15558.</title>
        <authorList>
            <person name="Komaki H."/>
            <person name="Tamura T."/>
        </authorList>
    </citation>
    <scope>NUCLEOTIDE SEQUENCE</scope>
    <source>
        <strain evidence="1">NBRC 15558</strain>
    </source>
</reference>
<protein>
    <recommendedName>
        <fullName evidence="3">Methyltransferase</fullName>
    </recommendedName>
</protein>
<dbReference type="AlphaFoldDB" id="A0A8J3S3X3"/>
<dbReference type="Pfam" id="PF04672">
    <property type="entry name" value="Methyltransf_19"/>
    <property type="match status" value="1"/>
</dbReference>
<dbReference type="InterPro" id="IPR029063">
    <property type="entry name" value="SAM-dependent_MTases_sf"/>
</dbReference>
<sequence>MDRDELVVTHGRALLTADGVAAVVPGDLRDPRAITGDLGVRALLDFNRPAAVLLTAVLHFADAPAGIIAELCRLLAPGSAVVISHACRNALPDEVEQEVVEVFADTDTPIALRTAEEIRTLFDGLDVAAPGVVPVAQWRPDHDLHYESPQIIGGVGTWRGRL</sequence>
<dbReference type="Proteomes" id="UP000655044">
    <property type="component" value="Unassembled WGS sequence"/>
</dbReference>
<gene>
    <name evidence="1" type="ORF">Pro02_51010</name>
</gene>
<accession>A0A8J3S3X3</accession>
<keyword evidence="2" id="KW-1185">Reference proteome</keyword>
<dbReference type="InterPro" id="IPR006764">
    <property type="entry name" value="SAM_dep_MeTrfase_SAV2177_type"/>
</dbReference>
<name>A0A8J3S3X3_PLARO</name>
<dbReference type="SUPFAM" id="SSF53335">
    <property type="entry name" value="S-adenosyl-L-methionine-dependent methyltransferases"/>
    <property type="match status" value="1"/>
</dbReference>